<reference evidence="1 2" key="1">
    <citation type="submission" date="2019-03" db="EMBL/GenBank/DDBJ databases">
        <title>Genomic Encyclopedia of Type Strains, Phase IV (KMG-IV): sequencing the most valuable type-strain genomes for metagenomic binning, comparative biology and taxonomic classification.</title>
        <authorList>
            <person name="Goeker M."/>
        </authorList>
    </citation>
    <scope>NUCLEOTIDE SEQUENCE [LARGE SCALE GENOMIC DNA]</scope>
    <source>
        <strain evidence="1 2">DSM 19345</strain>
    </source>
</reference>
<organism evidence="1 2">
    <name type="scientific">Tepidamorphus gemmatus</name>
    <dbReference type="NCBI Taxonomy" id="747076"/>
    <lineage>
        <taxon>Bacteria</taxon>
        <taxon>Pseudomonadati</taxon>
        <taxon>Pseudomonadota</taxon>
        <taxon>Alphaproteobacteria</taxon>
        <taxon>Hyphomicrobiales</taxon>
        <taxon>Tepidamorphaceae</taxon>
        <taxon>Tepidamorphus</taxon>
    </lineage>
</organism>
<dbReference type="EMBL" id="SMAK01000001">
    <property type="protein sequence ID" value="TCT13697.1"/>
    <property type="molecule type" value="Genomic_DNA"/>
</dbReference>
<accession>A0A4R3MIQ2</accession>
<sequence length="41" mass="4576">MLVDLLISRAARGPGQLDMHRSATLNCRLRALLRRAGRLFG</sequence>
<keyword evidence="2" id="KW-1185">Reference proteome</keyword>
<gene>
    <name evidence="1" type="ORF">EDC22_101568</name>
</gene>
<name>A0A4R3MIQ2_9HYPH</name>
<dbReference type="RefSeq" id="WP_281048255.1">
    <property type="nucleotide sequence ID" value="NZ_SMAK01000001.1"/>
</dbReference>
<evidence type="ECO:0000313" key="1">
    <source>
        <dbReference type="EMBL" id="TCT13697.1"/>
    </source>
</evidence>
<dbReference type="Proteomes" id="UP000295678">
    <property type="component" value="Unassembled WGS sequence"/>
</dbReference>
<comment type="caution">
    <text evidence="1">The sequence shown here is derived from an EMBL/GenBank/DDBJ whole genome shotgun (WGS) entry which is preliminary data.</text>
</comment>
<protein>
    <submittedName>
        <fullName evidence="1">Uncharacterized protein</fullName>
    </submittedName>
</protein>
<proteinExistence type="predicted"/>
<evidence type="ECO:0000313" key="2">
    <source>
        <dbReference type="Proteomes" id="UP000295678"/>
    </source>
</evidence>
<dbReference type="AlphaFoldDB" id="A0A4R3MIQ2"/>